<evidence type="ECO:0000313" key="2">
    <source>
        <dbReference type="Proteomes" id="UP000094801"/>
    </source>
</evidence>
<accession>A0A1E4T962</accession>
<dbReference type="EMBL" id="KV453847">
    <property type="protein sequence ID" value="ODV88317.1"/>
    <property type="molecule type" value="Genomic_DNA"/>
</dbReference>
<protein>
    <submittedName>
        <fullName evidence="1">Uncharacterized protein</fullName>
    </submittedName>
</protein>
<sequence>MLDYAKGIRIYEWLVHSCLPIYAFQIYENTGKLFTSYNRQREISSHGSIVHIRQNLVSRSYGNFGILLNIYVAFNYLLSTTYNLILVQHAFSAPPSLSFKLYQSKNIKLHQLSGHCRQEENLNQGGAASKRALYTSA</sequence>
<evidence type="ECO:0000313" key="1">
    <source>
        <dbReference type="EMBL" id="ODV88317.1"/>
    </source>
</evidence>
<keyword evidence="2" id="KW-1185">Reference proteome</keyword>
<organism evidence="1 2">
    <name type="scientific">[Candida] arabinofermentans NRRL YB-2248</name>
    <dbReference type="NCBI Taxonomy" id="983967"/>
    <lineage>
        <taxon>Eukaryota</taxon>
        <taxon>Fungi</taxon>
        <taxon>Dikarya</taxon>
        <taxon>Ascomycota</taxon>
        <taxon>Saccharomycotina</taxon>
        <taxon>Pichiomycetes</taxon>
        <taxon>Pichiales</taxon>
        <taxon>Pichiaceae</taxon>
        <taxon>Ogataea</taxon>
        <taxon>Ogataea/Candida clade</taxon>
    </lineage>
</organism>
<name>A0A1E4T962_9ASCO</name>
<proteinExistence type="predicted"/>
<dbReference type="Proteomes" id="UP000094801">
    <property type="component" value="Unassembled WGS sequence"/>
</dbReference>
<reference evidence="2" key="1">
    <citation type="submission" date="2016-04" db="EMBL/GenBank/DDBJ databases">
        <title>Comparative genomics of biotechnologically important yeasts.</title>
        <authorList>
            <consortium name="DOE Joint Genome Institute"/>
            <person name="Riley R."/>
            <person name="Haridas S."/>
            <person name="Wolfe K.H."/>
            <person name="Lopes M.R."/>
            <person name="Hittinger C.T."/>
            <person name="Goker M."/>
            <person name="Salamov A."/>
            <person name="Wisecaver J."/>
            <person name="Long T.M."/>
            <person name="Aerts A.L."/>
            <person name="Barry K."/>
            <person name="Choi C."/>
            <person name="Clum A."/>
            <person name="Coughlan A.Y."/>
            <person name="Deshpande S."/>
            <person name="Douglass A.P."/>
            <person name="Hanson S.J."/>
            <person name="Klenk H.-P."/>
            <person name="Labutti K."/>
            <person name="Lapidus A."/>
            <person name="Lindquist E."/>
            <person name="Lipzen A."/>
            <person name="Meier-Kolthoff J.P."/>
            <person name="Ohm R.A."/>
            <person name="Otillar R.P."/>
            <person name="Pangilinan J."/>
            <person name="Peng Y."/>
            <person name="Rokas A."/>
            <person name="Rosa C.A."/>
            <person name="Scheuner C."/>
            <person name="Sibirny A.A."/>
            <person name="Slot J.C."/>
            <person name="Stielow J.B."/>
            <person name="Sun H."/>
            <person name="Kurtzman C.P."/>
            <person name="Blackwell M."/>
            <person name="Grigoriev I.V."/>
            <person name="Jeffries T.W."/>
        </authorList>
    </citation>
    <scope>NUCLEOTIDE SEQUENCE [LARGE SCALE GENOMIC DNA]</scope>
    <source>
        <strain evidence="2">NRRL YB-2248</strain>
    </source>
</reference>
<gene>
    <name evidence="1" type="ORF">CANARDRAFT_174148</name>
</gene>
<dbReference type="AlphaFoldDB" id="A0A1E4T962"/>